<organism evidence="1 2">
    <name type="scientific">Roseiconus lacunae</name>
    <dbReference type="NCBI Taxonomy" id="2605694"/>
    <lineage>
        <taxon>Bacteria</taxon>
        <taxon>Pseudomonadati</taxon>
        <taxon>Planctomycetota</taxon>
        <taxon>Planctomycetia</taxon>
        <taxon>Pirellulales</taxon>
        <taxon>Pirellulaceae</taxon>
        <taxon>Roseiconus</taxon>
    </lineage>
</organism>
<keyword evidence="2" id="KW-1185">Reference proteome</keyword>
<evidence type="ECO:0000313" key="1">
    <source>
        <dbReference type="EMBL" id="MDM4014412.1"/>
    </source>
</evidence>
<evidence type="ECO:0000313" key="2">
    <source>
        <dbReference type="Proteomes" id="UP001239462"/>
    </source>
</evidence>
<accession>A0ABT7PD37</accession>
<dbReference type="Proteomes" id="UP001239462">
    <property type="component" value="Unassembled WGS sequence"/>
</dbReference>
<dbReference type="EMBL" id="JASZZN010000002">
    <property type="protein sequence ID" value="MDM4014412.1"/>
    <property type="molecule type" value="Genomic_DNA"/>
</dbReference>
<name>A0ABT7PD37_9BACT</name>
<protein>
    <submittedName>
        <fullName evidence="1">Uncharacterized protein</fullName>
    </submittedName>
</protein>
<dbReference type="InterPro" id="IPR029024">
    <property type="entry name" value="TerB-like"/>
</dbReference>
<reference evidence="1 2" key="1">
    <citation type="submission" date="2023-06" db="EMBL/GenBank/DDBJ databases">
        <title>Roseiconus lacunae JC819 isolated from Gulf of Mannar region, Tamil Nadu.</title>
        <authorList>
            <person name="Pk S."/>
            <person name="Ch S."/>
            <person name="Ch V.R."/>
        </authorList>
    </citation>
    <scope>NUCLEOTIDE SEQUENCE [LARGE SCALE GENOMIC DNA]</scope>
    <source>
        <strain evidence="1 2">JC819</strain>
    </source>
</reference>
<sequence length="201" mass="22352">MNTTDAIHQRGHALEDLYFRHIDETLLQKMREKSQREQMTKELSDVAAIDDTELLDHMLDLDINASTIAAFTLTPLVFVAWADGSVTSGERQTVMSAALTRGVSDNPLAFMLLKQWLGTRPPRELWETWKEYASRLHQTLPAETADTLASKLENNARVVAEASGGVLGIGKTSNAEQKILNAIRETLPPRTEPIVRVDASD</sequence>
<proteinExistence type="predicted"/>
<dbReference type="RefSeq" id="WP_149497163.1">
    <property type="nucleotide sequence ID" value="NZ_CP141221.1"/>
</dbReference>
<comment type="caution">
    <text evidence="1">The sequence shown here is derived from an EMBL/GenBank/DDBJ whole genome shotgun (WGS) entry which is preliminary data.</text>
</comment>
<dbReference type="SUPFAM" id="SSF158682">
    <property type="entry name" value="TerB-like"/>
    <property type="match status" value="1"/>
</dbReference>
<gene>
    <name evidence="1" type="ORF">QTN89_03140</name>
</gene>